<name>A0A420YFT7_9PEZI</name>
<sequence>MNGKRDYQEDSVLVTVEVELPSLFGDLELRSGHGERTALKCSTTRATIAMITPLGQDSLIRFLSKYVVSNRPGLLDISVWGVVRVRKVRHGLANGVWMAYIPVQYSVNVNRMERSASCRRVECVRLYNNLIPVEDRDRDAKPEPKPKPPKRIPGTTSLSPHGVNVTRSI</sequence>
<comment type="caution">
    <text evidence="3">The sequence shown here is derived from an EMBL/GenBank/DDBJ whole genome shotgun (WGS) entry which is preliminary data.</text>
</comment>
<dbReference type="PROSITE" id="PS00089">
    <property type="entry name" value="RIBORED_LARGE"/>
    <property type="match status" value="1"/>
</dbReference>
<evidence type="ECO:0000259" key="2">
    <source>
        <dbReference type="PROSITE" id="PS00089"/>
    </source>
</evidence>
<dbReference type="InterPro" id="IPR013346">
    <property type="entry name" value="NrdE_NrdA_C"/>
</dbReference>
<feature type="compositionally biased region" description="Polar residues" evidence="1">
    <location>
        <begin position="154"/>
        <end position="169"/>
    </location>
</feature>
<evidence type="ECO:0000313" key="3">
    <source>
        <dbReference type="EMBL" id="RKU46796.1"/>
    </source>
</evidence>
<feature type="compositionally biased region" description="Basic and acidic residues" evidence="1">
    <location>
        <begin position="135"/>
        <end position="146"/>
    </location>
</feature>
<feature type="region of interest" description="Disordered" evidence="1">
    <location>
        <begin position="135"/>
        <end position="169"/>
    </location>
</feature>
<dbReference type="EMBL" id="QVQW01000012">
    <property type="protein sequence ID" value="RKU46796.1"/>
    <property type="molecule type" value="Genomic_DNA"/>
</dbReference>
<evidence type="ECO:0000313" key="4">
    <source>
        <dbReference type="Proteomes" id="UP000275385"/>
    </source>
</evidence>
<proteinExistence type="predicted"/>
<organism evidence="3 4">
    <name type="scientific">Coniochaeta pulveracea</name>
    <dbReference type="NCBI Taxonomy" id="177199"/>
    <lineage>
        <taxon>Eukaryota</taxon>
        <taxon>Fungi</taxon>
        <taxon>Dikarya</taxon>
        <taxon>Ascomycota</taxon>
        <taxon>Pezizomycotina</taxon>
        <taxon>Sordariomycetes</taxon>
        <taxon>Sordariomycetidae</taxon>
        <taxon>Coniochaetales</taxon>
        <taxon>Coniochaetaceae</taxon>
        <taxon>Coniochaeta</taxon>
    </lineage>
</organism>
<accession>A0A420YFT7</accession>
<protein>
    <recommendedName>
        <fullName evidence="2">Ribonucleotide reductase large subunit domain-containing protein</fullName>
    </recommendedName>
</protein>
<dbReference type="AlphaFoldDB" id="A0A420YFT7"/>
<evidence type="ECO:0000256" key="1">
    <source>
        <dbReference type="SAM" id="MobiDB-lite"/>
    </source>
</evidence>
<dbReference type="Proteomes" id="UP000275385">
    <property type="component" value="Unassembled WGS sequence"/>
</dbReference>
<reference evidence="3 4" key="1">
    <citation type="submission" date="2018-08" db="EMBL/GenBank/DDBJ databases">
        <title>Draft genome of the lignicolous fungus Coniochaeta pulveracea.</title>
        <authorList>
            <person name="Borstlap C.J."/>
            <person name="De Witt R.N."/>
            <person name="Botha A."/>
            <person name="Volschenk H."/>
        </authorList>
    </citation>
    <scope>NUCLEOTIDE SEQUENCE [LARGE SCALE GENOMIC DNA]</scope>
    <source>
        <strain evidence="3 4">CAB683</strain>
    </source>
</reference>
<keyword evidence="4" id="KW-1185">Reference proteome</keyword>
<gene>
    <name evidence="3" type="ORF">DL546_009905</name>
</gene>
<feature type="domain" description="Ribonucleotide reductase large subunit" evidence="2">
    <location>
        <begin position="80"/>
        <end position="102"/>
    </location>
</feature>